<dbReference type="EMBL" id="LN679104">
    <property type="protein sequence ID" value="CEL60832.1"/>
    <property type="molecule type" value="Genomic_DNA"/>
</dbReference>
<keyword evidence="1" id="KW-1133">Transmembrane helix</keyword>
<keyword evidence="3" id="KW-1185">Reference proteome</keyword>
<gene>
    <name evidence="2" type="ORF">RSOLAG1IB_04071</name>
</gene>
<evidence type="ECO:0000313" key="2">
    <source>
        <dbReference type="EMBL" id="CEL60832.1"/>
    </source>
</evidence>
<name>A0A0B7FXB3_THACB</name>
<proteinExistence type="predicted"/>
<evidence type="ECO:0000256" key="1">
    <source>
        <dbReference type="SAM" id="Phobius"/>
    </source>
</evidence>
<keyword evidence="1" id="KW-0812">Transmembrane</keyword>
<dbReference type="Proteomes" id="UP000059188">
    <property type="component" value="Unassembled WGS sequence"/>
</dbReference>
<sequence length="103" mass="11466">MIVSISGPVGTSFGQVIAPYRPSVRLPIILVIMATSLATYTLLLYSATHHPAHLRWLSSFFASCPNTMRLSRTCSSRRNHHGSSRENRFGDTHHNIWPTDSCA</sequence>
<dbReference type="AlphaFoldDB" id="A0A0B7FXB3"/>
<keyword evidence="1" id="KW-0472">Membrane</keyword>
<reference evidence="2 3" key="1">
    <citation type="submission" date="2014-11" db="EMBL/GenBank/DDBJ databases">
        <authorList>
            <person name="Wibberg Daniel"/>
        </authorList>
    </citation>
    <scope>NUCLEOTIDE SEQUENCE [LARGE SCALE GENOMIC DNA]</scope>
    <source>
        <strain evidence="2">Rhizoctonia solani AG1-IB 7/3/14</strain>
    </source>
</reference>
<feature type="transmembrane region" description="Helical" evidence="1">
    <location>
        <begin position="26"/>
        <end position="45"/>
    </location>
</feature>
<protein>
    <submittedName>
        <fullName evidence="2">Uncharacterized protein</fullName>
    </submittedName>
</protein>
<accession>A0A0B7FXB3</accession>
<organism evidence="2 3">
    <name type="scientific">Thanatephorus cucumeris (strain AG1-IB / isolate 7/3/14)</name>
    <name type="common">Lettuce bottom rot fungus</name>
    <name type="synonym">Rhizoctonia solani</name>
    <dbReference type="NCBI Taxonomy" id="1108050"/>
    <lineage>
        <taxon>Eukaryota</taxon>
        <taxon>Fungi</taxon>
        <taxon>Dikarya</taxon>
        <taxon>Basidiomycota</taxon>
        <taxon>Agaricomycotina</taxon>
        <taxon>Agaricomycetes</taxon>
        <taxon>Cantharellales</taxon>
        <taxon>Ceratobasidiaceae</taxon>
        <taxon>Rhizoctonia</taxon>
        <taxon>Rhizoctonia solani AG-1</taxon>
    </lineage>
</organism>
<evidence type="ECO:0000313" key="3">
    <source>
        <dbReference type="Proteomes" id="UP000059188"/>
    </source>
</evidence>